<proteinExistence type="predicted"/>
<dbReference type="PANTHER" id="PTHR30411:SF9">
    <property type="entry name" value="MULTIFUNCTIONAL SER_THR-TRNA DEACYLASE PROXP-Y"/>
    <property type="match status" value="1"/>
</dbReference>
<feature type="domain" description="YbaK/aminoacyl-tRNA synthetase-associated" evidence="1">
    <location>
        <begin position="29"/>
        <end position="154"/>
    </location>
</feature>
<gene>
    <name evidence="2" type="ORF">CQ12_10525</name>
</gene>
<dbReference type="EMBL" id="LLXZ01000059">
    <property type="protein sequence ID" value="KRR10480.1"/>
    <property type="molecule type" value="Genomic_DNA"/>
</dbReference>
<name>A0A0R3M030_9BRAD</name>
<dbReference type="STRING" id="280332.CQ12_10525"/>
<dbReference type="Gene3D" id="3.90.960.10">
    <property type="entry name" value="YbaK/aminoacyl-tRNA synthetase-associated domain"/>
    <property type="match status" value="1"/>
</dbReference>
<dbReference type="InterPro" id="IPR007214">
    <property type="entry name" value="YbaK/aa-tRNA-synth-assoc-dom"/>
</dbReference>
<protein>
    <recommendedName>
        <fullName evidence="1">YbaK/aminoacyl-tRNA synthetase-associated domain-containing protein</fullName>
    </recommendedName>
</protein>
<dbReference type="GO" id="GO:0002161">
    <property type="term" value="F:aminoacyl-tRNA deacylase activity"/>
    <property type="evidence" value="ECO:0007669"/>
    <property type="project" value="InterPro"/>
</dbReference>
<reference evidence="2 3" key="1">
    <citation type="submission" date="2014-03" db="EMBL/GenBank/DDBJ databases">
        <title>Bradyrhizobium valentinum sp. nov., isolated from effective nodules of Lupinus mariae-josephae, a lupine endemic of basic-lime soils in Eastern Spain.</title>
        <authorList>
            <person name="Duran D."/>
            <person name="Rey L."/>
            <person name="Navarro A."/>
            <person name="Busquets A."/>
            <person name="Imperial J."/>
            <person name="Ruiz-Argueso T."/>
        </authorList>
    </citation>
    <scope>NUCLEOTIDE SEQUENCE [LARGE SCALE GENOMIC DNA]</scope>
    <source>
        <strain evidence="2 3">PAC68</strain>
    </source>
</reference>
<dbReference type="AlphaFoldDB" id="A0A0R3M030"/>
<dbReference type="SUPFAM" id="SSF55826">
    <property type="entry name" value="YbaK/ProRS associated domain"/>
    <property type="match status" value="1"/>
</dbReference>
<sequence length="172" mass="19363">MCKEVSMSVCFRILSMLNHEGCRYELIKHPPMGETVAASRIRGHDLREAAKSLVLEAIDRTLEARRYYLAVVPGHKRVDLKLLRSVLGARRVQFASEEKARELTGCVMGAVPPFTFHVDLSVVLDLTIAETERVIFNAGELDLSVVMPTQEYLRIVRSKDGYYTRDSIAIPA</sequence>
<dbReference type="PANTHER" id="PTHR30411">
    <property type="entry name" value="CYTOPLASMIC PROTEIN"/>
    <property type="match status" value="1"/>
</dbReference>
<dbReference type="Proteomes" id="UP000050863">
    <property type="component" value="Unassembled WGS sequence"/>
</dbReference>
<evidence type="ECO:0000313" key="3">
    <source>
        <dbReference type="Proteomes" id="UP000050863"/>
    </source>
</evidence>
<dbReference type="Pfam" id="PF04073">
    <property type="entry name" value="tRNA_edit"/>
    <property type="match status" value="1"/>
</dbReference>
<dbReference type="InterPro" id="IPR036754">
    <property type="entry name" value="YbaK/aa-tRNA-synt-asso_dom_sf"/>
</dbReference>
<evidence type="ECO:0000313" key="2">
    <source>
        <dbReference type="EMBL" id="KRR10480.1"/>
    </source>
</evidence>
<evidence type="ECO:0000259" key="1">
    <source>
        <dbReference type="Pfam" id="PF04073"/>
    </source>
</evidence>
<keyword evidence="3" id="KW-1185">Reference proteome</keyword>
<comment type="caution">
    <text evidence="2">The sequence shown here is derived from an EMBL/GenBank/DDBJ whole genome shotgun (WGS) entry which is preliminary data.</text>
</comment>
<accession>A0A0R3M030</accession>
<organism evidence="2 3">
    <name type="scientific">Bradyrhizobium jicamae</name>
    <dbReference type="NCBI Taxonomy" id="280332"/>
    <lineage>
        <taxon>Bacteria</taxon>
        <taxon>Pseudomonadati</taxon>
        <taxon>Pseudomonadota</taxon>
        <taxon>Alphaproteobacteria</taxon>
        <taxon>Hyphomicrobiales</taxon>
        <taxon>Nitrobacteraceae</taxon>
        <taxon>Bradyrhizobium</taxon>
    </lineage>
</organism>